<dbReference type="PANTHER" id="PTHR13887">
    <property type="entry name" value="GLUTATHIONE S-TRANSFERASE KAPPA"/>
    <property type="match status" value="1"/>
</dbReference>
<evidence type="ECO:0000256" key="1">
    <source>
        <dbReference type="ARBA" id="ARBA00005791"/>
    </source>
</evidence>
<evidence type="ECO:0000256" key="4">
    <source>
        <dbReference type="ARBA" id="ARBA00023157"/>
    </source>
</evidence>
<accession>A0ABW4GE38</accession>
<evidence type="ECO:0000259" key="8">
    <source>
        <dbReference type="PROSITE" id="PS51352"/>
    </source>
</evidence>
<evidence type="ECO:0000256" key="7">
    <source>
        <dbReference type="SAM" id="SignalP"/>
    </source>
</evidence>
<keyword evidence="3" id="KW-0560">Oxidoreductase</keyword>
<dbReference type="PANTHER" id="PTHR13887:SF14">
    <property type="entry name" value="DISULFIDE BOND FORMATION PROTEIN D"/>
    <property type="match status" value="1"/>
</dbReference>
<dbReference type="PROSITE" id="PS51318">
    <property type="entry name" value="TAT"/>
    <property type="match status" value="1"/>
</dbReference>
<comment type="similarity">
    <text evidence="1">Belongs to the thioredoxin family. DsbA subfamily.</text>
</comment>
<dbReference type="InterPro" id="IPR013766">
    <property type="entry name" value="Thioredoxin_domain"/>
</dbReference>
<feature type="chain" id="PRO_5045536663" evidence="7">
    <location>
        <begin position="30"/>
        <end position="247"/>
    </location>
</feature>
<evidence type="ECO:0000256" key="5">
    <source>
        <dbReference type="ARBA" id="ARBA00023284"/>
    </source>
</evidence>
<evidence type="ECO:0000256" key="3">
    <source>
        <dbReference type="ARBA" id="ARBA00023002"/>
    </source>
</evidence>
<keyword evidence="2 7" id="KW-0732">Signal</keyword>
<organism evidence="9 10">
    <name type="scientific">Nonomuraea guangzhouensis</name>
    <dbReference type="NCBI Taxonomy" id="1291555"/>
    <lineage>
        <taxon>Bacteria</taxon>
        <taxon>Bacillati</taxon>
        <taxon>Actinomycetota</taxon>
        <taxon>Actinomycetes</taxon>
        <taxon>Streptosporangiales</taxon>
        <taxon>Streptosporangiaceae</taxon>
        <taxon>Nonomuraea</taxon>
    </lineage>
</organism>
<dbReference type="InterPro" id="IPR012336">
    <property type="entry name" value="Thioredoxin-like_fold"/>
</dbReference>
<gene>
    <name evidence="9" type="ORF">ACFSJ0_28695</name>
</gene>
<reference evidence="10" key="1">
    <citation type="journal article" date="2019" name="Int. J. Syst. Evol. Microbiol.">
        <title>The Global Catalogue of Microorganisms (GCM) 10K type strain sequencing project: providing services to taxonomists for standard genome sequencing and annotation.</title>
        <authorList>
            <consortium name="The Broad Institute Genomics Platform"/>
            <consortium name="The Broad Institute Genome Sequencing Center for Infectious Disease"/>
            <person name="Wu L."/>
            <person name="Ma J."/>
        </authorList>
    </citation>
    <scope>NUCLEOTIDE SEQUENCE [LARGE SCALE GENOMIC DNA]</scope>
    <source>
        <strain evidence="10">CGMCC 1.15399</strain>
    </source>
</reference>
<name>A0ABW4GE38_9ACTN</name>
<evidence type="ECO:0000313" key="9">
    <source>
        <dbReference type="EMBL" id="MFD1541064.1"/>
    </source>
</evidence>
<dbReference type="RefSeq" id="WP_219529665.1">
    <property type="nucleotide sequence ID" value="NZ_JAHKRM010000007.1"/>
</dbReference>
<sequence>MTKESPVARRRVLLSSLAGAAVVAVLAVAALNQGEPPKNTSKPAAATGSADPTPTAPAASPTPTSSVKVWEGPPAPPVDANLSKGSARAPVTIVEFGDFKCPNCRRFAQRIEPELKSRYLDTGIVRVFWRDYPIRGRDSVRAAMAARAASRQGRFWEFHDALYAGEQPRLTDANLRAVAARIGLDLGRFDADRRDESVRRLVDGDLEFALELGLPGTPAFLINGELLFGAQPVAAFEKAIEKARHGG</sequence>
<dbReference type="PROSITE" id="PS51352">
    <property type="entry name" value="THIOREDOXIN_2"/>
    <property type="match status" value="1"/>
</dbReference>
<keyword evidence="4" id="KW-1015">Disulfide bond</keyword>
<protein>
    <submittedName>
        <fullName evidence="9">Thioredoxin domain-containing protein</fullName>
    </submittedName>
</protein>
<dbReference type="Pfam" id="PF13462">
    <property type="entry name" value="Thioredoxin_4"/>
    <property type="match status" value="1"/>
</dbReference>
<feature type="compositionally biased region" description="Low complexity" evidence="6">
    <location>
        <begin position="43"/>
        <end position="66"/>
    </location>
</feature>
<comment type="caution">
    <text evidence="9">The sequence shown here is derived from an EMBL/GenBank/DDBJ whole genome shotgun (WGS) entry which is preliminary data.</text>
</comment>
<evidence type="ECO:0000256" key="6">
    <source>
        <dbReference type="SAM" id="MobiDB-lite"/>
    </source>
</evidence>
<evidence type="ECO:0000256" key="2">
    <source>
        <dbReference type="ARBA" id="ARBA00022729"/>
    </source>
</evidence>
<dbReference type="Proteomes" id="UP001597097">
    <property type="component" value="Unassembled WGS sequence"/>
</dbReference>
<keyword evidence="10" id="KW-1185">Reference proteome</keyword>
<feature type="region of interest" description="Disordered" evidence="6">
    <location>
        <begin position="32"/>
        <end position="83"/>
    </location>
</feature>
<feature type="domain" description="Thioredoxin" evidence="8">
    <location>
        <begin position="50"/>
        <end position="245"/>
    </location>
</feature>
<dbReference type="InterPro" id="IPR006311">
    <property type="entry name" value="TAT_signal"/>
</dbReference>
<feature type="signal peptide" evidence="7">
    <location>
        <begin position="1"/>
        <end position="29"/>
    </location>
</feature>
<proteinExistence type="inferred from homology"/>
<dbReference type="EMBL" id="JBHUCM010000023">
    <property type="protein sequence ID" value="MFD1541064.1"/>
    <property type="molecule type" value="Genomic_DNA"/>
</dbReference>
<evidence type="ECO:0000313" key="10">
    <source>
        <dbReference type="Proteomes" id="UP001597097"/>
    </source>
</evidence>
<keyword evidence="5" id="KW-0676">Redox-active center</keyword>